<name>A0A6A4GDA8_9AGAR</name>
<organism evidence="1 2">
    <name type="scientific">Gymnopus androsaceus JB14</name>
    <dbReference type="NCBI Taxonomy" id="1447944"/>
    <lineage>
        <taxon>Eukaryota</taxon>
        <taxon>Fungi</taxon>
        <taxon>Dikarya</taxon>
        <taxon>Basidiomycota</taxon>
        <taxon>Agaricomycotina</taxon>
        <taxon>Agaricomycetes</taxon>
        <taxon>Agaricomycetidae</taxon>
        <taxon>Agaricales</taxon>
        <taxon>Marasmiineae</taxon>
        <taxon>Omphalotaceae</taxon>
        <taxon>Gymnopus</taxon>
    </lineage>
</organism>
<sequence>MSLGPEVQIYYYSNPLLEGFLPYLPAFTIAVEGSRLTIMLSYPYLRIVSQRPERSCIILERGSQSQKREMKVLPVFENFLVYGSTSFAEVDHFVHRIWEGYEKPELSQSIFGPSKATMESVVSPPDEGPLGRYSLEPRNLQTATPWQRSPGTLQKKNRQFNNGNASKEEKLNKIFDHKNSLSRFRAKFVPLISVFGRRFQSFTRRSQSLTKENPPLDSLSPCIVNTSLIQKTDSRFVLPTEEIVAEKIPSLGQNSYPDEIATKGFELMMWSVTPMAERESIKLKQYFRVIDEI</sequence>
<dbReference type="AlphaFoldDB" id="A0A6A4GDA8"/>
<accession>A0A6A4GDA8</accession>
<evidence type="ECO:0000313" key="1">
    <source>
        <dbReference type="EMBL" id="KAE9383529.1"/>
    </source>
</evidence>
<gene>
    <name evidence="1" type="ORF">BT96DRAFT_951246</name>
</gene>
<evidence type="ECO:0000313" key="2">
    <source>
        <dbReference type="Proteomes" id="UP000799118"/>
    </source>
</evidence>
<keyword evidence="2" id="KW-1185">Reference proteome</keyword>
<reference evidence="1" key="1">
    <citation type="journal article" date="2019" name="Environ. Microbiol.">
        <title>Fungal ecological strategies reflected in gene transcription - a case study of two litter decomposers.</title>
        <authorList>
            <person name="Barbi F."/>
            <person name="Kohler A."/>
            <person name="Barry K."/>
            <person name="Baskaran P."/>
            <person name="Daum C."/>
            <person name="Fauchery L."/>
            <person name="Ihrmark K."/>
            <person name="Kuo A."/>
            <person name="LaButti K."/>
            <person name="Lipzen A."/>
            <person name="Morin E."/>
            <person name="Grigoriev I.V."/>
            <person name="Henrissat B."/>
            <person name="Lindahl B."/>
            <person name="Martin F."/>
        </authorList>
    </citation>
    <scope>NUCLEOTIDE SEQUENCE</scope>
    <source>
        <strain evidence="1">JB14</strain>
    </source>
</reference>
<dbReference type="Proteomes" id="UP000799118">
    <property type="component" value="Unassembled WGS sequence"/>
</dbReference>
<protein>
    <submittedName>
        <fullName evidence="1">Uncharacterized protein</fullName>
    </submittedName>
</protein>
<proteinExistence type="predicted"/>
<dbReference type="EMBL" id="ML770423">
    <property type="protein sequence ID" value="KAE9383529.1"/>
    <property type="molecule type" value="Genomic_DNA"/>
</dbReference>